<dbReference type="EMBL" id="CP048788">
    <property type="protein sequence ID" value="QJF51416.1"/>
    <property type="molecule type" value="Genomic_DNA"/>
</dbReference>
<keyword evidence="3" id="KW-1185">Reference proteome</keyword>
<dbReference type="PROSITE" id="PS50943">
    <property type="entry name" value="HTH_CROC1"/>
    <property type="match status" value="1"/>
</dbReference>
<dbReference type="RefSeq" id="WP_169640632.1">
    <property type="nucleotide sequence ID" value="NZ_CP048788.1"/>
</dbReference>
<name>A0A858SX20_9RHOB</name>
<dbReference type="Proteomes" id="UP000503308">
    <property type="component" value="Chromosome"/>
</dbReference>
<proteinExistence type="predicted"/>
<dbReference type="Gene3D" id="1.10.260.40">
    <property type="entry name" value="lambda repressor-like DNA-binding domains"/>
    <property type="match status" value="1"/>
</dbReference>
<dbReference type="InterPro" id="IPR010982">
    <property type="entry name" value="Lambda_DNA-bd_dom_sf"/>
</dbReference>
<evidence type="ECO:0000313" key="2">
    <source>
        <dbReference type="EMBL" id="QJF51416.1"/>
    </source>
</evidence>
<evidence type="ECO:0000313" key="3">
    <source>
        <dbReference type="Proteomes" id="UP000503308"/>
    </source>
</evidence>
<evidence type="ECO:0000259" key="1">
    <source>
        <dbReference type="PROSITE" id="PS50943"/>
    </source>
</evidence>
<dbReference type="SUPFAM" id="SSF47413">
    <property type="entry name" value="lambda repressor-like DNA-binding domains"/>
    <property type="match status" value="1"/>
</dbReference>
<dbReference type="AlphaFoldDB" id="A0A858SX20"/>
<accession>A0A858SX20</accession>
<feature type="domain" description="HTH cro/C1-type" evidence="1">
    <location>
        <begin position="28"/>
        <end position="72"/>
    </location>
</feature>
<dbReference type="Pfam" id="PF13443">
    <property type="entry name" value="HTH_26"/>
    <property type="match status" value="1"/>
</dbReference>
<dbReference type="InterPro" id="IPR001387">
    <property type="entry name" value="Cro/C1-type_HTH"/>
</dbReference>
<dbReference type="KEGG" id="rpon:G3256_09700"/>
<dbReference type="GO" id="GO:0003677">
    <property type="term" value="F:DNA binding"/>
    <property type="evidence" value="ECO:0007669"/>
    <property type="project" value="InterPro"/>
</dbReference>
<reference evidence="2 3" key="1">
    <citation type="submission" date="2020-02" db="EMBL/GenBank/DDBJ databases">
        <title>Genome sequence of Roseobacter ponti.</title>
        <authorList>
            <person name="Hollensteiner J."/>
            <person name="Schneider D."/>
            <person name="Poehlein A."/>
            <person name="Daniel R."/>
        </authorList>
    </citation>
    <scope>NUCLEOTIDE SEQUENCE [LARGE SCALE GENOMIC DNA]</scope>
    <source>
        <strain evidence="2 3">DSM 106830</strain>
    </source>
</reference>
<protein>
    <submittedName>
        <fullName evidence="2">Helix-turn-helix transcriptional regulator</fullName>
    </submittedName>
</protein>
<sequence>MSSLTPTPAQLRNMFGENLRFLARDYPSISALSRDLGINRTQFNRYLSGESFPRPDVLSRICDFFSVDARVLLEPVAEIGMDGGLVSGMYMKDFMADAVQTVPEDMFPSGFYLFSRRSFVKQNEFVRGLVQVRRDDGKTYLRGYEPRIALAMQGIPSDPSAREYRGLVMRLEDGVATTVMRRHGMTASFNYLSRVNSFENNYWVGYVARTVRETSSAPRMTRLVYEHLGRNRSRIMQAARQGGFCSLEELMPFHQRLLQPNDIFR</sequence>
<dbReference type="CDD" id="cd00093">
    <property type="entry name" value="HTH_XRE"/>
    <property type="match status" value="1"/>
</dbReference>
<gene>
    <name evidence="2" type="ORF">G3256_09700</name>
</gene>
<organism evidence="2 3">
    <name type="scientific">Roseobacter ponti</name>
    <dbReference type="NCBI Taxonomy" id="1891787"/>
    <lineage>
        <taxon>Bacteria</taxon>
        <taxon>Pseudomonadati</taxon>
        <taxon>Pseudomonadota</taxon>
        <taxon>Alphaproteobacteria</taxon>
        <taxon>Rhodobacterales</taxon>
        <taxon>Roseobacteraceae</taxon>
        <taxon>Roseobacter</taxon>
    </lineage>
</organism>